<dbReference type="InterPro" id="IPR000719">
    <property type="entry name" value="Prot_kinase_dom"/>
</dbReference>
<keyword evidence="5 13" id="KW-0732">Signal</keyword>
<dbReference type="GO" id="GO:0004672">
    <property type="term" value="F:protein kinase activity"/>
    <property type="evidence" value="ECO:0007669"/>
    <property type="project" value="InterPro"/>
</dbReference>
<feature type="domain" description="Protein kinase" evidence="14">
    <location>
        <begin position="356"/>
        <end position="631"/>
    </location>
</feature>
<keyword evidence="3" id="KW-0433">Leucine-rich repeat</keyword>
<keyword evidence="16" id="KW-1185">Reference proteome</keyword>
<dbReference type="Pfam" id="PF00560">
    <property type="entry name" value="LRR_1"/>
    <property type="match status" value="1"/>
</dbReference>
<dbReference type="Gene3D" id="1.10.510.10">
    <property type="entry name" value="Transferase(Phosphotransferase) domain 1"/>
    <property type="match status" value="1"/>
</dbReference>
<proteinExistence type="predicted"/>
<dbReference type="Pfam" id="PF13855">
    <property type="entry name" value="LRR_8"/>
    <property type="match status" value="1"/>
</dbReference>
<evidence type="ECO:0000256" key="8">
    <source>
        <dbReference type="ARBA" id="ARBA00023136"/>
    </source>
</evidence>
<dbReference type="EMBL" id="JAAARO010000009">
    <property type="protein sequence ID" value="KAF5742659.1"/>
    <property type="molecule type" value="Genomic_DNA"/>
</dbReference>
<evidence type="ECO:0000256" key="6">
    <source>
        <dbReference type="ARBA" id="ARBA00022737"/>
    </source>
</evidence>
<keyword evidence="15" id="KW-0418">Kinase</keyword>
<evidence type="ECO:0000256" key="1">
    <source>
        <dbReference type="ARBA" id="ARBA00004167"/>
    </source>
</evidence>
<dbReference type="AlphaFoldDB" id="A0A7J7D8T3"/>
<evidence type="ECO:0000259" key="14">
    <source>
        <dbReference type="PROSITE" id="PS50011"/>
    </source>
</evidence>
<dbReference type="InterPro" id="IPR032675">
    <property type="entry name" value="LRR_dom_sf"/>
</dbReference>
<sequence>MSGPAMPMAAVRLLLLHILIIIFFSTPSLSVSDIQALLKLKKSFSPDALKSWDRSSSPCTNQWVGVICFDGIVTGLHLYDLGLSGMINIEALQEIQGLRTISFGNNTFLGPIPEFNKLGKLKSLLLSYNQFSGEIPNNYFANMASLKKVWLDTNKFTGKIPESLMQLPHLMELHIEGNEFSGLIPPLKYPKLMRSLDLSHNKLEGEIPESLSSFNASSFVGNKGLCGKPLETVCSDMAAKPLAAEVAESQSIVNNSKVVILATIAVVVVVFLAVSFLNARRRDDDFSVLGKENLNDVVEVHVPESTIRRPRESSRMGDSRKGDSNRRGSTHGKGGMGDLLIVNDEKGIFGLPDLMKAAAEVIGNGGLGSAYKAVMVNGLSVVVKRMREMNRLSREAFDIEMRRLGSLRHPNVLTPLAYHYKKEEKLVISEYMPKSSLLYVLHGDRGICHAELNWPTRLKIVKGIVQGMGFLHSEFASYDLPHGNLKSSNVLLGDDYEPQLNDYAFDPLTNPNHAVQAMFAYKSPEYVQYQKVSPKSDVYCLGIIILELLTGKFPSQYLSNSKGGTDVVQWVLSAIQEHKEIELIDPEIANNTNSFGQMVNLLQIGAACIESNPIQRLDMREAIRRIEEIQV</sequence>
<dbReference type="GO" id="GO:0016020">
    <property type="term" value="C:membrane"/>
    <property type="evidence" value="ECO:0007669"/>
    <property type="project" value="UniProtKB-SubCell"/>
</dbReference>
<dbReference type="InterPro" id="IPR011009">
    <property type="entry name" value="Kinase-like_dom_sf"/>
</dbReference>
<keyword evidence="10" id="KW-0325">Glycoprotein</keyword>
<protein>
    <submittedName>
        <fullName evidence="15">Inactive leucine-rich repeat receptor-like protein kinase</fullName>
    </submittedName>
</protein>
<keyword evidence="8 12" id="KW-0472">Membrane</keyword>
<dbReference type="InterPro" id="IPR046959">
    <property type="entry name" value="PRK1-6/SRF4-like"/>
</dbReference>
<feature type="transmembrane region" description="Helical" evidence="12">
    <location>
        <begin position="258"/>
        <end position="277"/>
    </location>
</feature>
<dbReference type="InterPro" id="IPR001611">
    <property type="entry name" value="Leu-rich_rpt"/>
</dbReference>
<keyword evidence="15" id="KW-0808">Transferase</keyword>
<dbReference type="FunFam" id="1.10.510.10:FF:000480">
    <property type="entry name" value="Pollen receptor-like kinase 1"/>
    <property type="match status" value="1"/>
</dbReference>
<dbReference type="FunCoup" id="A0A7J7D8T3">
    <property type="interactions" value="114"/>
</dbReference>
<keyword evidence="7 12" id="KW-1133">Transmembrane helix</keyword>
<dbReference type="Pfam" id="PF00069">
    <property type="entry name" value="Pkinase"/>
    <property type="match status" value="1"/>
</dbReference>
<keyword evidence="6" id="KW-0677">Repeat</keyword>
<evidence type="ECO:0000256" key="9">
    <source>
        <dbReference type="ARBA" id="ARBA00023170"/>
    </source>
</evidence>
<evidence type="ECO:0000256" key="11">
    <source>
        <dbReference type="SAM" id="MobiDB-lite"/>
    </source>
</evidence>
<accession>A0A7J7D8T3</accession>
<comment type="subcellular location">
    <subcellularLocation>
        <location evidence="1">Membrane</location>
        <topology evidence="1">Single-pass membrane protein</topology>
    </subcellularLocation>
</comment>
<keyword evidence="9 15" id="KW-0675">Receptor</keyword>
<dbReference type="OrthoDB" id="418615at2759"/>
<comment type="caution">
    <text evidence="15">The sequence shown here is derived from an EMBL/GenBank/DDBJ whole genome shotgun (WGS) entry which is preliminary data.</text>
</comment>
<evidence type="ECO:0000313" key="15">
    <source>
        <dbReference type="EMBL" id="KAF5742659.1"/>
    </source>
</evidence>
<evidence type="ECO:0000256" key="3">
    <source>
        <dbReference type="ARBA" id="ARBA00022614"/>
    </source>
</evidence>
<name>A0A7J7D8T3_TRIWF</name>
<evidence type="ECO:0000256" key="13">
    <source>
        <dbReference type="SAM" id="SignalP"/>
    </source>
</evidence>
<feature type="chain" id="PRO_5029705401" evidence="13">
    <location>
        <begin position="31"/>
        <end position="631"/>
    </location>
</feature>
<feature type="signal peptide" evidence="13">
    <location>
        <begin position="1"/>
        <end position="30"/>
    </location>
</feature>
<gene>
    <name evidence="15" type="ORF">HS088_TW09G00710</name>
</gene>
<evidence type="ECO:0000256" key="5">
    <source>
        <dbReference type="ARBA" id="ARBA00022729"/>
    </source>
</evidence>
<dbReference type="InterPro" id="IPR013210">
    <property type="entry name" value="LRR_N_plant-typ"/>
</dbReference>
<keyword evidence="2" id="KW-0597">Phosphoprotein</keyword>
<dbReference type="FunFam" id="3.80.10.10:FF:000041">
    <property type="entry name" value="LRR receptor-like serine/threonine-protein kinase ERECTA"/>
    <property type="match status" value="1"/>
</dbReference>
<dbReference type="PANTHER" id="PTHR48007">
    <property type="entry name" value="LEUCINE-RICH REPEAT RECEPTOR-LIKE PROTEIN KINASE PXC1"/>
    <property type="match status" value="1"/>
</dbReference>
<evidence type="ECO:0000256" key="2">
    <source>
        <dbReference type="ARBA" id="ARBA00022553"/>
    </source>
</evidence>
<organism evidence="15 16">
    <name type="scientific">Tripterygium wilfordii</name>
    <name type="common">Thunder God vine</name>
    <dbReference type="NCBI Taxonomy" id="458696"/>
    <lineage>
        <taxon>Eukaryota</taxon>
        <taxon>Viridiplantae</taxon>
        <taxon>Streptophyta</taxon>
        <taxon>Embryophyta</taxon>
        <taxon>Tracheophyta</taxon>
        <taxon>Spermatophyta</taxon>
        <taxon>Magnoliopsida</taxon>
        <taxon>eudicotyledons</taxon>
        <taxon>Gunneridae</taxon>
        <taxon>Pentapetalae</taxon>
        <taxon>rosids</taxon>
        <taxon>fabids</taxon>
        <taxon>Celastrales</taxon>
        <taxon>Celastraceae</taxon>
        <taxon>Tripterygium</taxon>
    </lineage>
</organism>
<dbReference type="SUPFAM" id="SSF56112">
    <property type="entry name" value="Protein kinase-like (PK-like)"/>
    <property type="match status" value="1"/>
</dbReference>
<evidence type="ECO:0000313" key="16">
    <source>
        <dbReference type="Proteomes" id="UP000593562"/>
    </source>
</evidence>
<dbReference type="Gene3D" id="3.80.10.10">
    <property type="entry name" value="Ribonuclease Inhibitor"/>
    <property type="match status" value="2"/>
</dbReference>
<dbReference type="InParanoid" id="A0A7J7D8T3"/>
<dbReference type="SUPFAM" id="SSF52058">
    <property type="entry name" value="L domain-like"/>
    <property type="match status" value="1"/>
</dbReference>
<dbReference type="GO" id="GO:0005524">
    <property type="term" value="F:ATP binding"/>
    <property type="evidence" value="ECO:0007669"/>
    <property type="project" value="InterPro"/>
</dbReference>
<evidence type="ECO:0000256" key="12">
    <source>
        <dbReference type="SAM" id="Phobius"/>
    </source>
</evidence>
<evidence type="ECO:0000256" key="4">
    <source>
        <dbReference type="ARBA" id="ARBA00022692"/>
    </source>
</evidence>
<keyword evidence="4 12" id="KW-0812">Transmembrane</keyword>
<dbReference type="PROSITE" id="PS50011">
    <property type="entry name" value="PROTEIN_KINASE_DOM"/>
    <property type="match status" value="1"/>
</dbReference>
<dbReference type="PANTHER" id="PTHR48007:SF29">
    <property type="entry name" value="POLLEN RECEPTOR-LIKE KINASE 3"/>
    <property type="match status" value="1"/>
</dbReference>
<reference evidence="15 16" key="1">
    <citation type="journal article" date="2020" name="Nat. Commun.">
        <title>Genome of Tripterygium wilfordii and identification of cytochrome P450 involved in triptolide biosynthesis.</title>
        <authorList>
            <person name="Tu L."/>
            <person name="Su P."/>
            <person name="Zhang Z."/>
            <person name="Gao L."/>
            <person name="Wang J."/>
            <person name="Hu T."/>
            <person name="Zhou J."/>
            <person name="Zhang Y."/>
            <person name="Zhao Y."/>
            <person name="Liu Y."/>
            <person name="Song Y."/>
            <person name="Tong Y."/>
            <person name="Lu Y."/>
            <person name="Yang J."/>
            <person name="Xu C."/>
            <person name="Jia M."/>
            <person name="Peters R.J."/>
            <person name="Huang L."/>
            <person name="Gao W."/>
        </authorList>
    </citation>
    <scope>NUCLEOTIDE SEQUENCE [LARGE SCALE GENOMIC DNA]</scope>
    <source>
        <strain evidence="16">cv. XIE 37</strain>
        <tissue evidence="15">Leaf</tissue>
    </source>
</reference>
<dbReference type="Gene3D" id="3.30.200.20">
    <property type="entry name" value="Phosphorylase Kinase, domain 1"/>
    <property type="match status" value="1"/>
</dbReference>
<dbReference type="Proteomes" id="UP000593562">
    <property type="component" value="Unassembled WGS sequence"/>
</dbReference>
<dbReference type="Pfam" id="PF08263">
    <property type="entry name" value="LRRNT_2"/>
    <property type="match status" value="1"/>
</dbReference>
<evidence type="ECO:0000256" key="7">
    <source>
        <dbReference type="ARBA" id="ARBA00022989"/>
    </source>
</evidence>
<evidence type="ECO:0000256" key="10">
    <source>
        <dbReference type="ARBA" id="ARBA00023180"/>
    </source>
</evidence>
<feature type="region of interest" description="Disordered" evidence="11">
    <location>
        <begin position="305"/>
        <end position="336"/>
    </location>
</feature>
<feature type="compositionally biased region" description="Basic and acidic residues" evidence="11">
    <location>
        <begin position="305"/>
        <end position="326"/>
    </location>
</feature>